<reference evidence="2 3" key="1">
    <citation type="submission" date="2016-10" db="EMBL/GenBank/DDBJ databases">
        <authorList>
            <person name="de Groot N.N."/>
        </authorList>
    </citation>
    <scope>NUCLEOTIDE SEQUENCE [LARGE SCALE GENOMIC DNA]</scope>
    <source>
        <strain evidence="2 3">DSM 21800</strain>
    </source>
</reference>
<evidence type="ECO:0000256" key="1">
    <source>
        <dbReference type="SAM" id="MobiDB-lite"/>
    </source>
</evidence>
<keyword evidence="3" id="KW-1185">Reference proteome</keyword>
<dbReference type="AlphaFoldDB" id="A0A1H2AB03"/>
<name>A0A1H2AB03_9ACTN</name>
<dbReference type="EMBL" id="LT629772">
    <property type="protein sequence ID" value="SDT42676.1"/>
    <property type="molecule type" value="Genomic_DNA"/>
</dbReference>
<evidence type="ECO:0000313" key="3">
    <source>
        <dbReference type="Proteomes" id="UP000199103"/>
    </source>
</evidence>
<accession>A0A1H2AB03</accession>
<gene>
    <name evidence="2" type="ORF">SAMN04489812_5774</name>
</gene>
<feature type="compositionally biased region" description="Acidic residues" evidence="1">
    <location>
        <begin position="344"/>
        <end position="359"/>
    </location>
</feature>
<dbReference type="RefSeq" id="WP_091530476.1">
    <property type="nucleotide sequence ID" value="NZ_LT629772.1"/>
</dbReference>
<feature type="region of interest" description="Disordered" evidence="1">
    <location>
        <begin position="270"/>
        <end position="366"/>
    </location>
</feature>
<sequence>MIDGSRLIDTALSGPGVDPTCLTDDQLLAQVEATDRLERTAGTNRLRLAAIFADQHPADSIAAHQLAIPGGDRPIRPGGDGTPEFTRFCVTDLAATMHKSTGTAERIIADALDLRHRLPRLWARLCNYEVASLDCQTIARQTRHLTLEQALEVDRSIAPMVGHWSWNKLLAQLEATIIRIDAANIKKLAEEAAQDVGVFMNQSNEHGIKGIYILTDSPAGIRFYAQVTRIADILARRGHTGTKNQRMAAAIDVLGNPLDAIRMIAEDTEPTLFDPDLDPDDDSLFSKPESSDGDARTTRPTASDQPGAHASQDQSTETGSPAPDRTATWPPDHNTACEPQPDDHDSEDEPPPDPLDDDGATDRFPRVDQDQRLAELAIRAISKIDPAKFRPNATLYVHIAKEALDTGLGVTRVEDIGPMVSSLVADWLGHCNITLKPVLDLSVDLTPVDSYEIPRAMRERLFLKHPGSMFPFSGAVGRHLDLDHNIPFVEGLPAQTREDNLSPDGRREHNVITHGLWKRRRPEPGTLLFRAPEGRVFLVNATGTYDLGRGSFAQHIWQTSAPTPDAA</sequence>
<organism evidence="2 3">
    <name type="scientific">Microlunatus soli</name>
    <dbReference type="NCBI Taxonomy" id="630515"/>
    <lineage>
        <taxon>Bacteria</taxon>
        <taxon>Bacillati</taxon>
        <taxon>Actinomycetota</taxon>
        <taxon>Actinomycetes</taxon>
        <taxon>Propionibacteriales</taxon>
        <taxon>Propionibacteriaceae</taxon>
        <taxon>Microlunatus</taxon>
    </lineage>
</organism>
<protein>
    <recommendedName>
        <fullName evidence="4">DUF222 domain-containing protein</fullName>
    </recommendedName>
</protein>
<evidence type="ECO:0008006" key="4">
    <source>
        <dbReference type="Google" id="ProtNLM"/>
    </source>
</evidence>
<dbReference type="Proteomes" id="UP000199103">
    <property type="component" value="Chromosome I"/>
</dbReference>
<dbReference type="OrthoDB" id="3790359at2"/>
<evidence type="ECO:0000313" key="2">
    <source>
        <dbReference type="EMBL" id="SDT42676.1"/>
    </source>
</evidence>
<proteinExistence type="predicted"/>